<evidence type="ECO:0000256" key="10">
    <source>
        <dbReference type="SAM" id="MobiDB-lite"/>
    </source>
</evidence>
<feature type="domain" description="SH3" evidence="11">
    <location>
        <begin position="1536"/>
        <end position="1599"/>
    </location>
</feature>
<evidence type="ECO:0000256" key="7">
    <source>
        <dbReference type="ARBA" id="ARBA00032587"/>
    </source>
</evidence>
<feature type="region of interest" description="Disordered" evidence="10">
    <location>
        <begin position="663"/>
        <end position="714"/>
    </location>
</feature>
<evidence type="ECO:0000313" key="14">
    <source>
        <dbReference type="EMBL" id="CAH3118425.1"/>
    </source>
</evidence>
<evidence type="ECO:0000256" key="9">
    <source>
        <dbReference type="SAM" id="Coils"/>
    </source>
</evidence>
<dbReference type="GO" id="GO:0070161">
    <property type="term" value="C:anchoring junction"/>
    <property type="evidence" value="ECO:0007669"/>
    <property type="project" value="UniProtKB-SubCell"/>
</dbReference>
<feature type="compositionally biased region" description="Polar residues" evidence="10">
    <location>
        <begin position="680"/>
        <end position="706"/>
    </location>
</feature>
<dbReference type="SMART" id="SM00325">
    <property type="entry name" value="RhoGEF"/>
    <property type="match status" value="1"/>
</dbReference>
<dbReference type="CDD" id="cd00160">
    <property type="entry name" value="RhoGEF"/>
    <property type="match status" value="1"/>
</dbReference>
<dbReference type="InterPro" id="IPR051492">
    <property type="entry name" value="Dynamin-Rho_GEF"/>
</dbReference>
<evidence type="ECO:0000313" key="15">
    <source>
        <dbReference type="Proteomes" id="UP001159428"/>
    </source>
</evidence>
<feature type="domain" description="SH3" evidence="11">
    <location>
        <begin position="156"/>
        <end position="215"/>
    </location>
</feature>
<dbReference type="PROSITE" id="PS50010">
    <property type="entry name" value="DH_2"/>
    <property type="match status" value="1"/>
</dbReference>
<keyword evidence="9" id="KW-0175">Coiled coil</keyword>
<evidence type="ECO:0000259" key="12">
    <source>
        <dbReference type="PROSITE" id="PS50010"/>
    </source>
</evidence>
<dbReference type="GO" id="GO:0005085">
    <property type="term" value="F:guanyl-nucleotide exchange factor activity"/>
    <property type="evidence" value="ECO:0007669"/>
    <property type="project" value="UniProtKB-KW"/>
</dbReference>
<feature type="region of interest" description="Disordered" evidence="10">
    <location>
        <begin position="1362"/>
        <end position="1429"/>
    </location>
</feature>
<dbReference type="InterPro" id="IPR001331">
    <property type="entry name" value="GDS_CDC24_CS"/>
</dbReference>
<dbReference type="SUPFAM" id="SSF50044">
    <property type="entry name" value="SH3-domain"/>
    <property type="match status" value="6"/>
</dbReference>
<protein>
    <recommendedName>
        <fullName evidence="3">Dynamin-binding protein</fullName>
    </recommendedName>
    <alternativeName>
        <fullName evidence="7">Scaffold protein Tuba</fullName>
    </alternativeName>
</protein>
<evidence type="ECO:0000259" key="11">
    <source>
        <dbReference type="PROSITE" id="PS50002"/>
    </source>
</evidence>
<dbReference type="InterPro" id="IPR001452">
    <property type="entry name" value="SH3_domain"/>
</dbReference>
<keyword evidence="5" id="KW-0344">Guanine-nucleotide releasing factor</keyword>
<dbReference type="Proteomes" id="UP001159428">
    <property type="component" value="Unassembled WGS sequence"/>
</dbReference>
<dbReference type="PANTHER" id="PTHR22834">
    <property type="entry name" value="NUCLEAR FUSION PROTEIN FUS2"/>
    <property type="match status" value="1"/>
</dbReference>
<feature type="domain" description="SH3" evidence="11">
    <location>
        <begin position="1"/>
        <end position="60"/>
    </location>
</feature>
<dbReference type="SMART" id="SM00721">
    <property type="entry name" value="BAR"/>
    <property type="match status" value="1"/>
</dbReference>
<dbReference type="CDD" id="cd07589">
    <property type="entry name" value="BAR_DNMBP"/>
    <property type="match status" value="1"/>
</dbReference>
<name>A0AAU9WLW4_9CNID</name>
<sequence length="1599" mass="179994">MEGTFARALYSFQAESLGELSVPQGGIIRITQYINKHWLEASYDGEIGWFPVTYAERLENESHQERAVPSSAGAQHQHASSREHNGNKFNDILAKPGNPDGSIVETAFAFCARNDSELTFPSGALIEVTKDVDEDWMEGLFNGRIGLFPKSYIKSSERPCAHAVYPFVGESEGELTFREGDCIFLHKRLNSQWMEGEINGNVGLFPSSFVAVEVDLPPEENRFENEFFSFVDSSSKPRDHSNAIISNVKWKPGMKGKAMFHFTALYSGDLELNKGDVVTVLNTDNDNWIEGQLDSGICGSCPAAYLEPVYDINTELSDRKPPRRTQRFTSDDSFSTIFDNKVSDSGYLSALHKGQKDNSVVESSLRKERNSYNSLLDSSFTLDPTPALLPSNLPTSRYTSETVQFNKPVLKPRPAIGTKPNHSYSVKYLGGETRQEPTTTRSHQTVVSSVITLPSHGRVSMSNAKERTDYFSSETATLQNRSQFHLSSYQNSSGTWPGKRIGKSGHMSIENTSGSFDDEFDLLSGNCTSLPSPLLPLPQRGLEDENSESSASEDSPITPRRPAPPPPKRNSSHGIHMRSSTLPANSLKGLAQGHLNGEGSMLKGKDQQQLDLKYIKQNGKPHNISLLESASHSGLNLRESSQSRLEDKLKPLARPHSVYWKDMVDSGDVKDKSQQKPRHSNSLEQSKQKKFSSVAQSDQQSLNKGGSPTDEMDVPGLTTLQERIAEAEENLKKEMKVYSGFKTISQLVMTDPVKQREMEAKISQSQQKITEWEEELKNLKDEQVFLIESHRKKMLKVKIGDLEADLDKQVRSQRSLEMLLGVVEENRKKEVMENLEVCAELVDKIRTKITELEASLHSLTEKPAASSQKHMAEQRQRVVTELINTEKDYCNDLELCVNYFLRELQNSQVKDLDCEGLFGNIESVLKTSQKLLTSLENAVDDTKGNDQELGKCFVDIADEMKEVYAVYCRNHDDAISLMEKYEEIPDIQDAFTKCLDKIREHTRCWDLSSFLIKPVQRVLKYPLLLNELLKYTAEIHRDKYNLIKAISVMADVANAINEFKRRKDLVVKYKKVEDSGLTNMIQKLNWHSVVKKGSRFNQRLTQLTGLVSQTVDEKFIEEEKRFRTIEKTVKTMLKNISAYLEDFKEAMECHKWSGQNVSDFYQEASTCSEVSTFQRIQMKIGETVLTRFMDSVQTQVLSPLNSLLNLFQGPQRLIQKRNDKCLDYDHRSNKIDKIKDREKLKAAKEELELAKKNYEALNTQLLEEIPGFTEKCMALVLDCLENFAIAQKKLYNEVHEDYDQLLQLPVVQEIDEDIIEHHSKRSMQVMEQFSELSFIPCSFVAKDSSRKKRRSVIKSPNLLSNHLDTVEDDNGNKTSLLDSTPNEEGEEAGVAKREDPTSPSPRIHQPRPAPRKRSSITQPGPNENDSSLFEGKLPVNSKLYVVEYNFVAQSAGELSVSEGDIVSVLRHSDSSGNPEWWLIRSNAGSTGFVPESYLSPVDDGVSGGDGQDDAEDDESSSPSNLTTEKKDQDTSAVETSASLYYCADFAFEASSTAELSVNEGQLVAVLQKQDLTGNDEWWLVEAQGQKGYVPSSYLTQVDH</sequence>
<feature type="compositionally biased region" description="Basic and acidic residues" evidence="10">
    <location>
        <begin position="663"/>
        <end position="674"/>
    </location>
</feature>
<feature type="coiled-coil region" evidence="9">
    <location>
        <begin position="1233"/>
        <end position="1264"/>
    </location>
</feature>
<feature type="domain" description="DH" evidence="12">
    <location>
        <begin position="874"/>
        <end position="1059"/>
    </location>
</feature>
<dbReference type="CDD" id="cd00174">
    <property type="entry name" value="SH3"/>
    <property type="match status" value="1"/>
</dbReference>
<accession>A0AAU9WLW4</accession>
<dbReference type="Gene3D" id="1.20.1270.60">
    <property type="entry name" value="Arfaptin homology (AH) domain/BAR domain"/>
    <property type="match status" value="1"/>
</dbReference>
<dbReference type="SUPFAM" id="SSF46585">
    <property type="entry name" value="HR1 repeat"/>
    <property type="match status" value="1"/>
</dbReference>
<dbReference type="Pfam" id="PF14604">
    <property type="entry name" value="SH3_9"/>
    <property type="match status" value="5"/>
</dbReference>
<feature type="region of interest" description="Disordered" evidence="10">
    <location>
        <begin position="61"/>
        <end position="92"/>
    </location>
</feature>
<feature type="region of interest" description="Disordered" evidence="10">
    <location>
        <begin position="1490"/>
        <end position="1530"/>
    </location>
</feature>
<feature type="domain" description="BAR" evidence="13">
    <location>
        <begin position="1100"/>
        <end position="1327"/>
    </location>
</feature>
<dbReference type="GO" id="GO:0005795">
    <property type="term" value="C:Golgi stack"/>
    <property type="evidence" value="ECO:0007669"/>
    <property type="project" value="UniProtKB-SubCell"/>
</dbReference>
<evidence type="ECO:0000256" key="6">
    <source>
        <dbReference type="ARBA" id="ARBA00022949"/>
    </source>
</evidence>
<dbReference type="InterPro" id="IPR004148">
    <property type="entry name" value="BAR_dom"/>
</dbReference>
<organism evidence="14 15">
    <name type="scientific">Pocillopora meandrina</name>
    <dbReference type="NCBI Taxonomy" id="46732"/>
    <lineage>
        <taxon>Eukaryota</taxon>
        <taxon>Metazoa</taxon>
        <taxon>Cnidaria</taxon>
        <taxon>Anthozoa</taxon>
        <taxon>Hexacorallia</taxon>
        <taxon>Scleractinia</taxon>
        <taxon>Astrocoeniina</taxon>
        <taxon>Pocilloporidae</taxon>
        <taxon>Pocillopora</taxon>
    </lineage>
</organism>
<feature type="domain" description="SH3" evidence="11">
    <location>
        <begin position="1435"/>
        <end position="1499"/>
    </location>
</feature>
<reference evidence="14 15" key="1">
    <citation type="submission" date="2022-05" db="EMBL/GenBank/DDBJ databases">
        <authorList>
            <consortium name="Genoscope - CEA"/>
            <person name="William W."/>
        </authorList>
    </citation>
    <scope>NUCLEOTIDE SEQUENCE [LARGE SCALE GENOMIC DNA]</scope>
</reference>
<dbReference type="PROSITE" id="PS51021">
    <property type="entry name" value="BAR"/>
    <property type="match status" value="1"/>
</dbReference>
<dbReference type="SUPFAM" id="SSF103657">
    <property type="entry name" value="BAR/IMD domain-like"/>
    <property type="match status" value="1"/>
</dbReference>
<feature type="coiled-coil region" evidence="9">
    <location>
        <begin position="717"/>
        <end position="789"/>
    </location>
</feature>
<dbReference type="Gene3D" id="2.30.30.40">
    <property type="entry name" value="SH3 Domains"/>
    <property type="match status" value="6"/>
</dbReference>
<feature type="compositionally biased region" description="Pro residues" evidence="10">
    <location>
        <begin position="559"/>
        <end position="568"/>
    </location>
</feature>
<dbReference type="SMART" id="SM00326">
    <property type="entry name" value="SH3"/>
    <property type="match status" value="6"/>
</dbReference>
<proteinExistence type="predicted"/>
<gene>
    <name evidence="14" type="ORF">PMEA_00007336</name>
</gene>
<keyword evidence="15" id="KW-1185">Reference proteome</keyword>
<evidence type="ECO:0000256" key="5">
    <source>
        <dbReference type="ARBA" id="ARBA00022658"/>
    </source>
</evidence>
<dbReference type="Pfam" id="PF03114">
    <property type="entry name" value="BAR"/>
    <property type="match status" value="1"/>
</dbReference>
<dbReference type="Gene3D" id="1.20.900.10">
    <property type="entry name" value="Dbl homology (DH) domain"/>
    <property type="match status" value="1"/>
</dbReference>
<comment type="subcellular location">
    <subcellularLocation>
        <location evidence="1">Cell junction</location>
    </subcellularLocation>
    <subcellularLocation>
        <location evidence="2">Golgi apparatus</location>
        <location evidence="2">Golgi stack</location>
    </subcellularLocation>
</comment>
<keyword evidence="6" id="KW-0965">Cell junction</keyword>
<dbReference type="PROSITE" id="PS00741">
    <property type="entry name" value="DH_1"/>
    <property type="match status" value="1"/>
</dbReference>
<feature type="compositionally biased region" description="Polar residues" evidence="10">
    <location>
        <begin position="1415"/>
        <end position="1427"/>
    </location>
</feature>
<dbReference type="EMBL" id="CALNXJ010000016">
    <property type="protein sequence ID" value="CAH3118425.1"/>
    <property type="molecule type" value="Genomic_DNA"/>
</dbReference>
<feature type="domain" description="SH3" evidence="11">
    <location>
        <begin position="251"/>
        <end position="311"/>
    </location>
</feature>
<feature type="compositionally biased region" description="Acidic residues" evidence="10">
    <location>
        <begin position="1506"/>
        <end position="1515"/>
    </location>
</feature>
<dbReference type="PRINTS" id="PR00499">
    <property type="entry name" value="P67PHOX"/>
</dbReference>
<feature type="region of interest" description="Disordered" evidence="10">
    <location>
        <begin position="531"/>
        <end position="580"/>
    </location>
</feature>
<dbReference type="InterPro" id="IPR036028">
    <property type="entry name" value="SH3-like_dom_sf"/>
</dbReference>
<dbReference type="InterPro" id="IPR036274">
    <property type="entry name" value="HR1_rpt_sf"/>
</dbReference>
<dbReference type="InterPro" id="IPR000219">
    <property type="entry name" value="DH_dom"/>
</dbReference>
<dbReference type="Pfam" id="PF00018">
    <property type="entry name" value="SH3_1"/>
    <property type="match status" value="1"/>
</dbReference>
<comment type="caution">
    <text evidence="14">The sequence shown here is derived from an EMBL/GenBank/DDBJ whole genome shotgun (WGS) entry which is preliminary data.</text>
</comment>
<feature type="compositionally biased region" description="Low complexity" evidence="10">
    <location>
        <begin position="548"/>
        <end position="558"/>
    </location>
</feature>
<evidence type="ECO:0000256" key="8">
    <source>
        <dbReference type="PROSITE-ProRule" id="PRU00192"/>
    </source>
</evidence>
<dbReference type="InterPro" id="IPR027267">
    <property type="entry name" value="AH/BAR_dom_sf"/>
</dbReference>
<dbReference type="PANTHER" id="PTHR22834:SF20">
    <property type="entry name" value="SH3 DOMAIN-CONTAINING PROTEIN"/>
    <property type="match status" value="1"/>
</dbReference>
<dbReference type="GO" id="GO:0035556">
    <property type="term" value="P:intracellular signal transduction"/>
    <property type="evidence" value="ECO:0007669"/>
    <property type="project" value="InterPro"/>
</dbReference>
<evidence type="ECO:0000256" key="2">
    <source>
        <dbReference type="ARBA" id="ARBA00004348"/>
    </source>
</evidence>
<keyword evidence="4 8" id="KW-0728">SH3 domain</keyword>
<evidence type="ECO:0000256" key="3">
    <source>
        <dbReference type="ARBA" id="ARBA00018186"/>
    </source>
</evidence>
<dbReference type="PROSITE" id="PS50002">
    <property type="entry name" value="SH3"/>
    <property type="match status" value="5"/>
</dbReference>
<evidence type="ECO:0000256" key="4">
    <source>
        <dbReference type="ARBA" id="ARBA00022443"/>
    </source>
</evidence>
<dbReference type="Pfam" id="PF00621">
    <property type="entry name" value="RhoGEF"/>
    <property type="match status" value="1"/>
</dbReference>
<feature type="region of interest" description="Disordered" evidence="10">
    <location>
        <begin position="488"/>
        <end position="512"/>
    </location>
</feature>
<evidence type="ECO:0000256" key="1">
    <source>
        <dbReference type="ARBA" id="ARBA00004282"/>
    </source>
</evidence>
<dbReference type="SUPFAM" id="SSF48065">
    <property type="entry name" value="DBL homology domain (DH-domain)"/>
    <property type="match status" value="1"/>
</dbReference>
<dbReference type="InterPro" id="IPR035899">
    <property type="entry name" value="DBL_dom_sf"/>
</dbReference>
<evidence type="ECO:0000259" key="13">
    <source>
        <dbReference type="PROSITE" id="PS51021"/>
    </source>
</evidence>